<dbReference type="InterPro" id="IPR042184">
    <property type="entry name" value="YqeY/Aim41_N"/>
</dbReference>
<evidence type="ECO:0000313" key="1">
    <source>
        <dbReference type="EMBL" id="STY43269.1"/>
    </source>
</evidence>
<sequence length="151" mass="16950">MISLTLLDKLNEDMKQAMRNKEKEKLSVIRMLKAALQNEAIHQGKKELSPEDEVNVLAKELKQRRDSVTEYDKAGRTDLSDKVRDEIKIAMDYAPKQLTAEEVEDIVKASINEVGATSKADFGKVMSNIMPKVKGKADGSIVNQLVKKYLS</sequence>
<dbReference type="SUPFAM" id="SSF89095">
    <property type="entry name" value="GatB/YqeY motif"/>
    <property type="match status" value="1"/>
</dbReference>
<dbReference type="GO" id="GO:0016740">
    <property type="term" value="F:transferase activity"/>
    <property type="evidence" value="ECO:0007669"/>
    <property type="project" value="UniProtKB-KW"/>
</dbReference>
<dbReference type="Proteomes" id="UP000254879">
    <property type="component" value="Unassembled WGS sequence"/>
</dbReference>
<dbReference type="AlphaFoldDB" id="A0A378MA57"/>
<dbReference type="EMBL" id="UGPG01000001">
    <property type="protein sequence ID" value="STY43269.1"/>
    <property type="molecule type" value="Genomic_DNA"/>
</dbReference>
<protein>
    <submittedName>
        <fullName evidence="1">Glutamyl-tRNA(Gln) amidotransferase subunit E</fullName>
    </submittedName>
</protein>
<dbReference type="InterPro" id="IPR003789">
    <property type="entry name" value="Asn/Gln_tRNA_amidoTrase-B-like"/>
</dbReference>
<dbReference type="InterPro" id="IPR023168">
    <property type="entry name" value="GatB_Yqey_C_2"/>
</dbReference>
<reference evidence="1 2" key="1">
    <citation type="submission" date="2018-06" db="EMBL/GenBank/DDBJ databases">
        <authorList>
            <consortium name="Pathogen Informatics"/>
            <person name="Doyle S."/>
        </authorList>
    </citation>
    <scope>NUCLEOTIDE SEQUENCE [LARGE SCALE GENOMIC DNA]</scope>
    <source>
        <strain evidence="2">NCTC 10815</strain>
    </source>
</reference>
<gene>
    <name evidence="1" type="primary">yqeY</name>
    <name evidence="1" type="ORF">NCTC10815_00558</name>
</gene>
<dbReference type="PANTHER" id="PTHR28055:SF1">
    <property type="entry name" value="ALTERED INHERITANCE OF MITOCHONDRIA PROTEIN 41, MITOCHONDRIAL"/>
    <property type="match status" value="1"/>
</dbReference>
<dbReference type="Pfam" id="PF09424">
    <property type="entry name" value="YqeY"/>
    <property type="match status" value="1"/>
</dbReference>
<accession>A0A378MA57</accession>
<name>A0A378MA57_LISGR</name>
<evidence type="ECO:0000313" key="2">
    <source>
        <dbReference type="Proteomes" id="UP000254879"/>
    </source>
</evidence>
<dbReference type="GO" id="GO:0016884">
    <property type="term" value="F:carbon-nitrogen ligase activity, with glutamine as amido-N-donor"/>
    <property type="evidence" value="ECO:0007669"/>
    <property type="project" value="InterPro"/>
</dbReference>
<proteinExistence type="predicted"/>
<dbReference type="PANTHER" id="PTHR28055">
    <property type="entry name" value="ALTERED INHERITANCE OF MITOCHONDRIA PROTEIN 41, MITOCHONDRIAL"/>
    <property type="match status" value="1"/>
</dbReference>
<dbReference type="Gene3D" id="1.10.1510.10">
    <property type="entry name" value="Uncharacterised protein YqeY/AIM41 PF09424, N-terminal domain"/>
    <property type="match status" value="1"/>
</dbReference>
<keyword evidence="1" id="KW-0808">Transferase</keyword>
<dbReference type="Gene3D" id="1.10.10.410">
    <property type="match status" value="1"/>
</dbReference>
<organism evidence="1 2">
    <name type="scientific">Listeria grayi</name>
    <name type="common">Listeria murrayi</name>
    <dbReference type="NCBI Taxonomy" id="1641"/>
    <lineage>
        <taxon>Bacteria</taxon>
        <taxon>Bacillati</taxon>
        <taxon>Bacillota</taxon>
        <taxon>Bacilli</taxon>
        <taxon>Bacillales</taxon>
        <taxon>Listeriaceae</taxon>
        <taxon>Listeria</taxon>
    </lineage>
</organism>
<dbReference type="InterPro" id="IPR019004">
    <property type="entry name" value="YqeY/Aim41"/>
</dbReference>